<feature type="compositionally biased region" description="Acidic residues" evidence="1">
    <location>
        <begin position="176"/>
        <end position="202"/>
    </location>
</feature>
<organism evidence="2 3">
    <name type="scientific">Lithocarpus litseifolius</name>
    <dbReference type="NCBI Taxonomy" id="425828"/>
    <lineage>
        <taxon>Eukaryota</taxon>
        <taxon>Viridiplantae</taxon>
        <taxon>Streptophyta</taxon>
        <taxon>Embryophyta</taxon>
        <taxon>Tracheophyta</taxon>
        <taxon>Spermatophyta</taxon>
        <taxon>Magnoliopsida</taxon>
        <taxon>eudicotyledons</taxon>
        <taxon>Gunneridae</taxon>
        <taxon>Pentapetalae</taxon>
        <taxon>rosids</taxon>
        <taxon>fabids</taxon>
        <taxon>Fagales</taxon>
        <taxon>Fagaceae</taxon>
        <taxon>Lithocarpus</taxon>
    </lineage>
</organism>
<keyword evidence="3" id="KW-1185">Reference proteome</keyword>
<feature type="compositionally biased region" description="Acidic residues" evidence="1">
    <location>
        <begin position="72"/>
        <end position="88"/>
    </location>
</feature>
<gene>
    <name evidence="2" type="ORF">SO802_031640</name>
</gene>
<reference evidence="2 3" key="1">
    <citation type="submission" date="2024-01" db="EMBL/GenBank/DDBJ databases">
        <title>A telomere-to-telomere, gap-free genome of sweet tea (Lithocarpus litseifolius).</title>
        <authorList>
            <person name="Zhou J."/>
        </authorList>
    </citation>
    <scope>NUCLEOTIDE SEQUENCE [LARGE SCALE GENOMIC DNA]</scope>
    <source>
        <strain evidence="2">Zhou-2022a</strain>
        <tissue evidence="2">Leaf</tissue>
    </source>
</reference>
<accession>A0AAW2BPD5</accession>
<dbReference type="Proteomes" id="UP001459277">
    <property type="component" value="Unassembled WGS sequence"/>
</dbReference>
<dbReference type="AlphaFoldDB" id="A0AAW2BPD5"/>
<feature type="compositionally biased region" description="Low complexity" evidence="1">
    <location>
        <begin position="96"/>
        <end position="120"/>
    </location>
</feature>
<evidence type="ECO:0000313" key="2">
    <source>
        <dbReference type="EMBL" id="KAK9986689.1"/>
    </source>
</evidence>
<protein>
    <submittedName>
        <fullName evidence="2">Uncharacterized protein</fullName>
    </submittedName>
</protein>
<sequence>MVPGFKLFFDCDNKLPELKDKDTNWVPTDWADYMDPDAMTTLFRDAIFNIEEEEYWEAWQHALKNPYKAIIDDENDEGGEAPNDEDEGSDSKNDNSGDSSSNESRDSGNNNSNDSDSENSSSKDYDSQDSANDRGEPPSDREDEDVGSFYEDHFDNDMDYYDGDIEDDVKAKGGDREDDAEAEDGDIEDDLEVEGEDYNEYP</sequence>
<evidence type="ECO:0000256" key="1">
    <source>
        <dbReference type="SAM" id="MobiDB-lite"/>
    </source>
</evidence>
<feature type="region of interest" description="Disordered" evidence="1">
    <location>
        <begin position="71"/>
        <end position="202"/>
    </location>
</feature>
<dbReference type="EMBL" id="JAZDWU010000011">
    <property type="protein sequence ID" value="KAK9986689.1"/>
    <property type="molecule type" value="Genomic_DNA"/>
</dbReference>
<proteinExistence type="predicted"/>
<comment type="caution">
    <text evidence="2">The sequence shown here is derived from an EMBL/GenBank/DDBJ whole genome shotgun (WGS) entry which is preliminary data.</text>
</comment>
<feature type="compositionally biased region" description="Acidic residues" evidence="1">
    <location>
        <begin position="157"/>
        <end position="167"/>
    </location>
</feature>
<evidence type="ECO:0000313" key="3">
    <source>
        <dbReference type="Proteomes" id="UP001459277"/>
    </source>
</evidence>
<feature type="compositionally biased region" description="Basic and acidic residues" evidence="1">
    <location>
        <begin position="121"/>
        <end position="140"/>
    </location>
</feature>
<name>A0AAW2BPD5_9ROSI</name>